<protein>
    <submittedName>
        <fullName evidence="1">Uncharacterized protein</fullName>
    </submittedName>
</protein>
<dbReference type="Proteomes" id="UP000594261">
    <property type="component" value="Chromosome 8"/>
</dbReference>
<organism evidence="1 2">
    <name type="scientific">Quercus lobata</name>
    <name type="common">Valley oak</name>
    <dbReference type="NCBI Taxonomy" id="97700"/>
    <lineage>
        <taxon>Eukaryota</taxon>
        <taxon>Viridiplantae</taxon>
        <taxon>Streptophyta</taxon>
        <taxon>Embryophyta</taxon>
        <taxon>Tracheophyta</taxon>
        <taxon>Spermatophyta</taxon>
        <taxon>Magnoliopsida</taxon>
        <taxon>eudicotyledons</taxon>
        <taxon>Gunneridae</taxon>
        <taxon>Pentapetalae</taxon>
        <taxon>rosids</taxon>
        <taxon>fabids</taxon>
        <taxon>Fagales</taxon>
        <taxon>Fagaceae</taxon>
        <taxon>Quercus</taxon>
    </lineage>
</organism>
<evidence type="ECO:0000313" key="1">
    <source>
        <dbReference type="EnsemblPlants" id="QL08p024183:mrna"/>
    </source>
</evidence>
<sequence length="104" mass="11524">MSFVDLFRELSIHSVNLSSTSAQQYIMGLLKIGDEKSYEILCKAFDCEAEAIFEDQSCALDMIRDDTTLQLLGLIQAPLVDVEFRGVPALKFLGDIISSNDSQS</sequence>
<name>A0A7N2MBJ8_QUELO</name>
<reference evidence="1 2" key="1">
    <citation type="journal article" date="2016" name="G3 (Bethesda)">
        <title>First Draft Assembly and Annotation of the Genome of a California Endemic Oak Quercus lobata Nee (Fagaceae).</title>
        <authorList>
            <person name="Sork V.L."/>
            <person name="Fitz-Gibbon S.T."/>
            <person name="Puiu D."/>
            <person name="Crepeau M."/>
            <person name="Gugger P.F."/>
            <person name="Sherman R."/>
            <person name="Stevens K."/>
            <person name="Langley C.H."/>
            <person name="Pellegrini M."/>
            <person name="Salzberg S.L."/>
        </authorList>
    </citation>
    <scope>NUCLEOTIDE SEQUENCE [LARGE SCALE GENOMIC DNA]</scope>
    <source>
        <strain evidence="1 2">cv. SW786</strain>
    </source>
</reference>
<dbReference type="AlphaFoldDB" id="A0A7N2MBJ8"/>
<dbReference type="EMBL" id="LRBV02000008">
    <property type="status" value="NOT_ANNOTATED_CDS"/>
    <property type="molecule type" value="Genomic_DNA"/>
</dbReference>
<dbReference type="InParanoid" id="A0A7N2MBJ8"/>
<dbReference type="EnsemblPlants" id="QL08p024183:mrna">
    <property type="protein sequence ID" value="QL08p024183:mrna"/>
    <property type="gene ID" value="QL08p024183"/>
</dbReference>
<proteinExistence type="predicted"/>
<reference evidence="1" key="2">
    <citation type="submission" date="2021-01" db="UniProtKB">
        <authorList>
            <consortium name="EnsemblPlants"/>
        </authorList>
    </citation>
    <scope>IDENTIFICATION</scope>
</reference>
<dbReference type="Gramene" id="QL08p024183:mrna">
    <property type="protein sequence ID" value="QL08p024183:mrna"/>
    <property type="gene ID" value="QL08p024183"/>
</dbReference>
<accession>A0A7N2MBJ8</accession>
<keyword evidence="2" id="KW-1185">Reference proteome</keyword>
<evidence type="ECO:0000313" key="2">
    <source>
        <dbReference type="Proteomes" id="UP000594261"/>
    </source>
</evidence>